<keyword evidence="1" id="KW-1185">Reference proteome</keyword>
<organism evidence="1 2">
    <name type="scientific">Caenorhabditis tropicalis</name>
    <dbReference type="NCBI Taxonomy" id="1561998"/>
    <lineage>
        <taxon>Eukaryota</taxon>
        <taxon>Metazoa</taxon>
        <taxon>Ecdysozoa</taxon>
        <taxon>Nematoda</taxon>
        <taxon>Chromadorea</taxon>
        <taxon>Rhabditida</taxon>
        <taxon>Rhabditina</taxon>
        <taxon>Rhabditomorpha</taxon>
        <taxon>Rhabditoidea</taxon>
        <taxon>Rhabditidae</taxon>
        <taxon>Peloderinae</taxon>
        <taxon>Caenorhabditis</taxon>
    </lineage>
</organism>
<protein>
    <submittedName>
        <fullName evidence="2">F-box domain-containing protein</fullName>
    </submittedName>
</protein>
<proteinExistence type="predicted"/>
<dbReference type="Pfam" id="PF12078">
    <property type="entry name" value="DUF3557"/>
    <property type="match status" value="1"/>
</dbReference>
<evidence type="ECO:0000313" key="2">
    <source>
        <dbReference type="WBParaSite" id="Csp11.Scaffold517.g2734.t1"/>
    </source>
</evidence>
<dbReference type="PANTHER" id="PTHR31379:SF1">
    <property type="entry name" value="F-BOX C PROTEIN-RELATED"/>
    <property type="match status" value="1"/>
</dbReference>
<name>A0A1I7T601_9PELO</name>
<dbReference type="PANTHER" id="PTHR31379">
    <property type="entry name" value="F-BOX C PROTEIN-RELATED-RELATED"/>
    <property type="match status" value="1"/>
</dbReference>
<dbReference type="WBParaSite" id="Csp11.Scaffold517.g2734.t1">
    <property type="protein sequence ID" value="Csp11.Scaffold517.g2734.t1"/>
    <property type="gene ID" value="Csp11.Scaffold517.g2734"/>
</dbReference>
<dbReference type="Proteomes" id="UP000095282">
    <property type="component" value="Unplaced"/>
</dbReference>
<evidence type="ECO:0000313" key="1">
    <source>
        <dbReference type="Proteomes" id="UP000095282"/>
    </source>
</evidence>
<sequence>MNSRPLNYDSLKVVLEYLEPNIRFQLSIRCPSIRQTEKLVPLKLDFLQFQKYFIRINQTGYLLRVEKESSDGAILSEEDRLLCHDLDEYGVSEQCIPDVITPGDIDLGRIPWGPSDETELYYEWNLRIFEKALEIRNQENSEPFIGPYKRESWIEMLEWPEGLNEEQEEALKREYIETLVHYPSKNLLVTIEGFREFLEPYFRRRDKIPPPFTMKLELSVDHPKGEHRIRYPYTIKLQEAAKRLNTFFFGDRPMIHTNCFCVRQTDFVIPLPVGFKIKSRRWDISAHNTLFFESLKTIFDDASFPLEVIHLNGVQIEEEFEHEIIRNTKFLIIRPCFPIQYILNLLLLLNTRNTRIRVLTFWDDQALVEQQLDEIQFFIDNPIKIGTSVSFGIKTMESINRFAGIVNERILVLPLDENRRLEFECRKSLYPSTHRKFDLTMTVVAIETNE</sequence>
<dbReference type="eggNOG" id="ENOG502THZU">
    <property type="taxonomic scope" value="Eukaryota"/>
</dbReference>
<dbReference type="InterPro" id="IPR021942">
    <property type="entry name" value="DUF3557"/>
</dbReference>
<dbReference type="AlphaFoldDB" id="A0A1I7T601"/>
<accession>A0A1I7T601</accession>
<reference evidence="2" key="1">
    <citation type="submission" date="2016-11" db="UniProtKB">
        <authorList>
            <consortium name="WormBaseParasite"/>
        </authorList>
    </citation>
    <scope>IDENTIFICATION</scope>
</reference>